<feature type="chain" id="PRO_5043978420" description="TNFR-Cys domain-containing protein" evidence="3">
    <location>
        <begin position="23"/>
        <end position="473"/>
    </location>
</feature>
<protein>
    <recommendedName>
        <fullName evidence="4">TNFR-Cys domain-containing protein</fullName>
    </recommendedName>
</protein>
<gene>
    <name evidence="5" type="ORF">NDU88_000990</name>
</gene>
<feature type="signal peptide" evidence="3">
    <location>
        <begin position="1"/>
        <end position="22"/>
    </location>
</feature>
<feature type="region of interest" description="Disordered" evidence="2">
    <location>
        <begin position="449"/>
        <end position="473"/>
    </location>
</feature>
<evidence type="ECO:0000313" key="5">
    <source>
        <dbReference type="EMBL" id="KAJ1122504.1"/>
    </source>
</evidence>
<feature type="region of interest" description="Disordered" evidence="2">
    <location>
        <begin position="366"/>
        <end position="387"/>
    </location>
</feature>
<dbReference type="InterPro" id="IPR017349">
    <property type="entry name" value="TNFR_3_LTBR"/>
</dbReference>
<dbReference type="PANTHER" id="PTHR47607">
    <property type="entry name" value="TUMOR NECROSIS FACTOR RECEPTOR SUBFAMILY MEMBER 3"/>
    <property type="match status" value="1"/>
</dbReference>
<dbReference type="GO" id="GO:0006955">
    <property type="term" value="P:immune response"/>
    <property type="evidence" value="ECO:0007669"/>
    <property type="project" value="InterPro"/>
</dbReference>
<evidence type="ECO:0000313" key="6">
    <source>
        <dbReference type="Proteomes" id="UP001066276"/>
    </source>
</evidence>
<evidence type="ECO:0000259" key="4">
    <source>
        <dbReference type="PROSITE" id="PS50050"/>
    </source>
</evidence>
<dbReference type="PROSITE" id="PS00652">
    <property type="entry name" value="TNFR_NGFR_1"/>
    <property type="match status" value="2"/>
</dbReference>
<accession>A0AAV7P441</accession>
<reference evidence="5" key="1">
    <citation type="journal article" date="2022" name="bioRxiv">
        <title>Sequencing and chromosome-scale assembly of the giantPleurodeles waltlgenome.</title>
        <authorList>
            <person name="Brown T."/>
            <person name="Elewa A."/>
            <person name="Iarovenko S."/>
            <person name="Subramanian E."/>
            <person name="Araus A.J."/>
            <person name="Petzold A."/>
            <person name="Susuki M."/>
            <person name="Suzuki K.-i.T."/>
            <person name="Hayashi T."/>
            <person name="Toyoda A."/>
            <person name="Oliveira C."/>
            <person name="Osipova E."/>
            <person name="Leigh N.D."/>
            <person name="Simon A."/>
            <person name="Yun M.H."/>
        </authorList>
    </citation>
    <scope>NUCLEOTIDE SEQUENCE</scope>
    <source>
        <strain evidence="5">20211129_DDA</strain>
        <tissue evidence="5">Liver</tissue>
    </source>
</reference>
<keyword evidence="6" id="KW-1185">Reference proteome</keyword>
<organism evidence="5 6">
    <name type="scientific">Pleurodeles waltl</name>
    <name type="common">Iberian ribbed newt</name>
    <dbReference type="NCBI Taxonomy" id="8319"/>
    <lineage>
        <taxon>Eukaryota</taxon>
        <taxon>Metazoa</taxon>
        <taxon>Chordata</taxon>
        <taxon>Craniata</taxon>
        <taxon>Vertebrata</taxon>
        <taxon>Euteleostomi</taxon>
        <taxon>Amphibia</taxon>
        <taxon>Batrachia</taxon>
        <taxon>Caudata</taxon>
        <taxon>Salamandroidea</taxon>
        <taxon>Salamandridae</taxon>
        <taxon>Pleurodelinae</taxon>
        <taxon>Pleurodeles</taxon>
    </lineage>
</organism>
<feature type="repeat" description="TNFR-Cys" evidence="1">
    <location>
        <begin position="78"/>
        <end position="123"/>
    </location>
</feature>
<dbReference type="Gene3D" id="2.10.50.10">
    <property type="entry name" value="Tumor Necrosis Factor Receptor, subunit A, domain 2"/>
    <property type="match status" value="1"/>
</dbReference>
<dbReference type="SMART" id="SM00208">
    <property type="entry name" value="TNFR"/>
    <property type="match status" value="2"/>
</dbReference>
<keyword evidence="3" id="KW-0732">Signal</keyword>
<dbReference type="GO" id="GO:0043123">
    <property type="term" value="P:positive regulation of canonical NF-kappaB signal transduction"/>
    <property type="evidence" value="ECO:0007669"/>
    <property type="project" value="InterPro"/>
</dbReference>
<comment type="caution">
    <text evidence="5">The sequence shown here is derived from an EMBL/GenBank/DDBJ whole genome shotgun (WGS) entry which is preliminary data.</text>
</comment>
<dbReference type="EMBL" id="JANPWB010000011">
    <property type="protein sequence ID" value="KAJ1122504.1"/>
    <property type="molecule type" value="Genomic_DNA"/>
</dbReference>
<evidence type="ECO:0000256" key="1">
    <source>
        <dbReference type="PROSITE-ProRule" id="PRU00206"/>
    </source>
</evidence>
<feature type="compositionally biased region" description="Basic and acidic residues" evidence="2">
    <location>
        <begin position="461"/>
        <end position="473"/>
    </location>
</feature>
<dbReference type="SUPFAM" id="SSF57586">
    <property type="entry name" value="TNF receptor-like"/>
    <property type="match status" value="1"/>
</dbReference>
<feature type="disulfide bond" evidence="1">
    <location>
        <begin position="79"/>
        <end position="94"/>
    </location>
</feature>
<dbReference type="PROSITE" id="PS50050">
    <property type="entry name" value="TNFR_NGFR_2"/>
    <property type="match status" value="1"/>
</dbReference>
<sequence length="473" mass="51933">MAAYRLLILDALLLVLWVQASTGPAVLEKTEAPYSSDRRGCNATANEYLYEGRCCRQCPPGQFAQSKCSPVQNTKCVPCLPGSYMDVWNSYYTCLPCRTHCNTDRYLVETSKCLSDRPRNCSCRNGYTCSRDEDGQCEECIPLVGSTVTATRLVTIAADCRIEEVFNATSGRCEDFIQCEGARFGGLICNDHMQTSYSVFHSCTCPLQQSFSCRFEGVPPECPMYLPTAGASVTLNSLSQERHGCCNTCSTSASHTIAHPTRGTLEETGNAAIGPLHIYSPGAVYVGYINNVQQRAPPDLVPIEDTLGLLPGLGATEEELQYPRQEQSQSGEKESPTLAELSGQLYSDASNPQQEIDDCGKWGDAVSAEEVSRAEGPDAAGMQEEEAGPESQCCLDLQKERCPCGYWGLSVPLQEETLLESLGVLVHQQAMSGQEHFVDLRYQAGGLEHRGNPQYQKEKHKCWERGLPSEEEE</sequence>
<feature type="domain" description="TNFR-Cys" evidence="4">
    <location>
        <begin position="78"/>
        <end position="123"/>
    </location>
</feature>
<name>A0AAV7P441_PLEWA</name>
<dbReference type="AlphaFoldDB" id="A0AAV7P441"/>
<dbReference type="GO" id="GO:0048534">
    <property type="term" value="P:hematopoietic or lymphoid organ development"/>
    <property type="evidence" value="ECO:0007669"/>
    <property type="project" value="InterPro"/>
</dbReference>
<evidence type="ECO:0000256" key="2">
    <source>
        <dbReference type="SAM" id="MobiDB-lite"/>
    </source>
</evidence>
<comment type="caution">
    <text evidence="1">Lacks conserved residue(s) required for the propagation of feature annotation.</text>
</comment>
<dbReference type="InterPro" id="IPR001368">
    <property type="entry name" value="TNFR/NGFR_Cys_rich_reg"/>
</dbReference>
<dbReference type="Proteomes" id="UP001066276">
    <property type="component" value="Chromosome 7"/>
</dbReference>
<keyword evidence="1" id="KW-1015">Disulfide bond</keyword>
<evidence type="ECO:0000256" key="3">
    <source>
        <dbReference type="SAM" id="SignalP"/>
    </source>
</evidence>
<dbReference type="Pfam" id="PF00020">
    <property type="entry name" value="TNFR_c6"/>
    <property type="match status" value="2"/>
</dbReference>
<proteinExistence type="predicted"/>
<dbReference type="PANTHER" id="PTHR47607:SF1">
    <property type="entry name" value="TUMOR NECROSIS FACTOR RECEPTOR SUPERFAMILY MEMBER 3"/>
    <property type="match status" value="1"/>
</dbReference>